<dbReference type="InterPro" id="IPR032466">
    <property type="entry name" value="Metal_Hydrolase"/>
</dbReference>
<dbReference type="EMBL" id="JMSN01000022">
    <property type="protein sequence ID" value="KDN49248.1"/>
    <property type="molecule type" value="Genomic_DNA"/>
</dbReference>
<dbReference type="GO" id="GO:0019748">
    <property type="term" value="P:secondary metabolic process"/>
    <property type="evidence" value="ECO:0007669"/>
    <property type="project" value="TreeGrafter"/>
</dbReference>
<dbReference type="Gene3D" id="3.20.20.140">
    <property type="entry name" value="Metal-dependent hydrolases"/>
    <property type="match status" value="1"/>
</dbReference>
<reference evidence="6 7" key="1">
    <citation type="submission" date="2014-05" db="EMBL/GenBank/DDBJ databases">
        <title>Draft genome sequence of a rare smut relative, Tilletiaria anomala UBC 951.</title>
        <authorList>
            <consortium name="DOE Joint Genome Institute"/>
            <person name="Toome M."/>
            <person name="Kuo A."/>
            <person name="Henrissat B."/>
            <person name="Lipzen A."/>
            <person name="Tritt A."/>
            <person name="Yoshinaga Y."/>
            <person name="Zane M."/>
            <person name="Barry K."/>
            <person name="Grigoriev I.V."/>
            <person name="Spatafora J.W."/>
            <person name="Aimea M.C."/>
        </authorList>
    </citation>
    <scope>NUCLEOTIDE SEQUENCE [LARGE SCALE GENOMIC DNA]</scope>
    <source>
        <strain evidence="6 7">UBC 951</strain>
    </source>
</reference>
<dbReference type="InterPro" id="IPR006680">
    <property type="entry name" value="Amidohydro-rel"/>
</dbReference>
<dbReference type="RefSeq" id="XP_013244331.1">
    <property type="nucleotide sequence ID" value="XM_013388877.1"/>
</dbReference>
<dbReference type="PANTHER" id="PTHR21240:SF28">
    <property type="entry name" value="ISO-OROTATE DECARBOXYLASE (EUROFUNG)"/>
    <property type="match status" value="1"/>
</dbReference>
<feature type="domain" description="Amidohydrolase-related" evidence="5">
    <location>
        <begin position="247"/>
        <end position="502"/>
    </location>
</feature>
<comment type="caution">
    <text evidence="6">The sequence shown here is derived from an EMBL/GenBank/DDBJ whole genome shotgun (WGS) entry which is preliminary data.</text>
</comment>
<keyword evidence="7" id="KW-1185">Reference proteome</keyword>
<dbReference type="GeneID" id="25264136"/>
<dbReference type="SUPFAM" id="SSF51556">
    <property type="entry name" value="Metallo-dependent hydrolases"/>
    <property type="match status" value="2"/>
</dbReference>
<comment type="similarity">
    <text evidence="3">Belongs to the metallo-dependent hydrolases superfamily.</text>
</comment>
<feature type="compositionally biased region" description="Low complexity" evidence="4">
    <location>
        <begin position="157"/>
        <end position="177"/>
    </location>
</feature>
<evidence type="ECO:0000256" key="3">
    <source>
        <dbReference type="RuleBase" id="RU366045"/>
    </source>
</evidence>
<evidence type="ECO:0000256" key="1">
    <source>
        <dbReference type="ARBA" id="ARBA00022793"/>
    </source>
</evidence>
<feature type="region of interest" description="Disordered" evidence="4">
    <location>
        <begin position="153"/>
        <end position="179"/>
    </location>
</feature>
<sequence>MPPKRATMLIDIHTHIYTPRLVSLLRARTTNPRIYTPLQTSSDYSANAAAPAVPSEMLAILPEEPAGGGRPVGPQYWSRASKLAFMDRHRIDASVVSVANPWLDWMMDDHLHAVSSSNSAADTVRGYTDQAWEEGVRDIIKVAKEANEDLVSFCLGDSPSTTPESPQSQAPSSSSDSVGITISPGVAKPKFTPALPQNQRLRAFGILPFAQGVPVEALLQVVDQIASYSYSSSSFSTEHTKGRVLCGAILGTRGLGAGLDDPQLEPFWSRVEASGLTLFLHPHYGIGGSGKNAIDSPDGLFGGMRKDANGHILPLALGFPYETAAATARLILAGILDRYPNLRILLAHSGGALPLLSSRLASCITHESSQSPARQRLQHDARYYLGKLFYDAVAYGPEELYAAASIVGRAERYRRGGSGVGGTPRSIEKAAQEAREGSRRFVFGTDHPFFPPVEEEHTEMSDEQILWRSVTENLASLAAVPGWGEAEREGVMSENARRILGLDI</sequence>
<name>A0A066W9M5_TILAU</name>
<keyword evidence="6" id="KW-0378">Hydrolase</keyword>
<dbReference type="STRING" id="1037660.A0A066W9M5"/>
<organism evidence="6 7">
    <name type="scientific">Tilletiaria anomala (strain ATCC 24038 / CBS 436.72 / UBC 951)</name>
    <dbReference type="NCBI Taxonomy" id="1037660"/>
    <lineage>
        <taxon>Eukaryota</taxon>
        <taxon>Fungi</taxon>
        <taxon>Dikarya</taxon>
        <taxon>Basidiomycota</taxon>
        <taxon>Ustilaginomycotina</taxon>
        <taxon>Exobasidiomycetes</taxon>
        <taxon>Georgefischeriales</taxon>
        <taxon>Tilletiariaceae</taxon>
        <taxon>Tilletiaria</taxon>
    </lineage>
</organism>
<dbReference type="Pfam" id="PF04909">
    <property type="entry name" value="Amidohydro_2"/>
    <property type="match status" value="1"/>
</dbReference>
<evidence type="ECO:0000256" key="2">
    <source>
        <dbReference type="ARBA" id="ARBA00023239"/>
    </source>
</evidence>
<proteinExistence type="inferred from homology"/>
<evidence type="ECO:0000259" key="5">
    <source>
        <dbReference type="Pfam" id="PF04909"/>
    </source>
</evidence>
<dbReference type="OrthoDB" id="191270at2759"/>
<dbReference type="GO" id="GO:0005737">
    <property type="term" value="C:cytoplasm"/>
    <property type="evidence" value="ECO:0007669"/>
    <property type="project" value="TreeGrafter"/>
</dbReference>
<dbReference type="GO" id="GO:0016831">
    <property type="term" value="F:carboxy-lyase activity"/>
    <property type="evidence" value="ECO:0007669"/>
    <property type="project" value="UniProtKB-KW"/>
</dbReference>
<dbReference type="HOGENOM" id="CLU_039329_4_0_1"/>
<dbReference type="InParanoid" id="A0A066W9M5"/>
<keyword evidence="1 3" id="KW-0210">Decarboxylase</keyword>
<dbReference type="Proteomes" id="UP000027361">
    <property type="component" value="Unassembled WGS sequence"/>
</dbReference>
<evidence type="ECO:0000313" key="6">
    <source>
        <dbReference type="EMBL" id="KDN49248.1"/>
    </source>
</evidence>
<gene>
    <name evidence="6" type="ORF">K437DRAFT_255379</name>
</gene>
<dbReference type="AlphaFoldDB" id="A0A066W9M5"/>
<dbReference type="OMA" id="CITHESS"/>
<protein>
    <submittedName>
        <fullName evidence="6">Amidohydrolase 2</fullName>
    </submittedName>
</protein>
<dbReference type="GO" id="GO:0016787">
    <property type="term" value="F:hydrolase activity"/>
    <property type="evidence" value="ECO:0007669"/>
    <property type="project" value="UniProtKB-KW"/>
</dbReference>
<dbReference type="PANTHER" id="PTHR21240">
    <property type="entry name" value="2-AMINO-3-CARBOXYLMUCONATE-6-SEMIALDEHYDE DECARBOXYLASE"/>
    <property type="match status" value="1"/>
</dbReference>
<accession>A0A066W9M5</accession>
<dbReference type="InterPro" id="IPR032465">
    <property type="entry name" value="ACMSD"/>
</dbReference>
<evidence type="ECO:0000256" key="4">
    <source>
        <dbReference type="SAM" id="MobiDB-lite"/>
    </source>
</evidence>
<evidence type="ECO:0000313" key="7">
    <source>
        <dbReference type="Proteomes" id="UP000027361"/>
    </source>
</evidence>
<keyword evidence="2 3" id="KW-0456">Lyase</keyword>